<evidence type="ECO:0000313" key="2">
    <source>
        <dbReference type="Proteomes" id="UP000464657"/>
    </source>
</evidence>
<protein>
    <recommendedName>
        <fullName evidence="3">Lipoprotein</fullName>
    </recommendedName>
</protein>
<proteinExistence type="predicted"/>
<dbReference type="PROSITE" id="PS51257">
    <property type="entry name" value="PROKAR_LIPOPROTEIN"/>
    <property type="match status" value="1"/>
</dbReference>
<sequence length="161" mass="18366">MKYLIFTLSLLALIGCKDNTQQENKTTAIEESVNAATEQNINEVSVYSNTWTEEIKMNNGAKWQANAETNEGVKNMQNSIKIQKTSTLKEYQKLAEQLNKDISYVIKKCSMKGDSHNNLHVWLLPLMEKIEALSEAKTVEEASKLKHSIEENINGYNTYFQ</sequence>
<dbReference type="RefSeq" id="WP_160129601.1">
    <property type="nucleotide sequence ID" value="NZ_CP019288.1"/>
</dbReference>
<reference evidence="1 2" key="1">
    <citation type="journal article" date="2013" name="Int. J. Syst. Evol. Microbiol.">
        <title>Kordia antarctica sp. nov., isolated from Antarctic seawater.</title>
        <authorList>
            <person name="Baek K."/>
            <person name="Choi A."/>
            <person name="Kang I."/>
            <person name="Lee K."/>
            <person name="Cho J.C."/>
        </authorList>
    </citation>
    <scope>NUCLEOTIDE SEQUENCE [LARGE SCALE GENOMIC DNA]</scope>
    <source>
        <strain evidence="1 2">IMCC3317</strain>
    </source>
</reference>
<evidence type="ECO:0008006" key="3">
    <source>
        <dbReference type="Google" id="ProtNLM"/>
    </source>
</evidence>
<organism evidence="1 2">
    <name type="scientific">Kordia antarctica</name>
    <dbReference type="NCBI Taxonomy" id="1218801"/>
    <lineage>
        <taxon>Bacteria</taxon>
        <taxon>Pseudomonadati</taxon>
        <taxon>Bacteroidota</taxon>
        <taxon>Flavobacteriia</taxon>
        <taxon>Flavobacteriales</taxon>
        <taxon>Flavobacteriaceae</taxon>
        <taxon>Kordia</taxon>
    </lineage>
</organism>
<gene>
    <name evidence="1" type="ORF">IMCC3317_23030</name>
</gene>
<name>A0A7L4ZJP2_9FLAO</name>
<dbReference type="EMBL" id="CP019288">
    <property type="protein sequence ID" value="QHI36933.1"/>
    <property type="molecule type" value="Genomic_DNA"/>
</dbReference>
<dbReference type="Proteomes" id="UP000464657">
    <property type="component" value="Chromosome"/>
</dbReference>
<dbReference type="OrthoDB" id="1440611at2"/>
<evidence type="ECO:0000313" key="1">
    <source>
        <dbReference type="EMBL" id="QHI36933.1"/>
    </source>
</evidence>
<keyword evidence="2" id="KW-1185">Reference proteome</keyword>
<dbReference type="AlphaFoldDB" id="A0A7L4ZJP2"/>
<accession>A0A7L4ZJP2</accession>
<dbReference type="KEGG" id="kan:IMCC3317_23030"/>